<reference evidence="2 3" key="1">
    <citation type="journal article" date="2013" name="Stand. Genomic Sci.">
        <title>Genomic Encyclopedia of Type Strains, Phase I: The one thousand microbial genomes (KMG-I) project.</title>
        <authorList>
            <person name="Kyrpides N.C."/>
            <person name="Woyke T."/>
            <person name="Eisen J.A."/>
            <person name="Garrity G."/>
            <person name="Lilburn T.G."/>
            <person name="Beck B.J."/>
            <person name="Whitman W.B."/>
            <person name="Hugenholtz P."/>
            <person name="Klenk H.P."/>
        </authorList>
    </citation>
    <scope>NUCLEOTIDE SEQUENCE [LARGE SCALE GENOMIC DNA]</scope>
    <source>
        <strain evidence="2 3">DSM 13484</strain>
    </source>
</reference>
<evidence type="ECO:0000313" key="2">
    <source>
        <dbReference type="EMBL" id="TWI84181.1"/>
    </source>
</evidence>
<feature type="domain" description="HTH arsR-type" evidence="1">
    <location>
        <begin position="1"/>
        <end position="89"/>
    </location>
</feature>
<keyword evidence="3" id="KW-1185">Reference proteome</keyword>
<dbReference type="EMBL" id="VLLG01000005">
    <property type="protein sequence ID" value="TWI84181.1"/>
    <property type="molecule type" value="Genomic_DNA"/>
</dbReference>
<dbReference type="PROSITE" id="PS50987">
    <property type="entry name" value="HTH_ARSR_2"/>
    <property type="match status" value="1"/>
</dbReference>
<organism evidence="2 3">
    <name type="scientific">Chitinophaga japonensis</name>
    <name type="common">Flexibacter japonensis</name>
    <dbReference type="NCBI Taxonomy" id="104662"/>
    <lineage>
        <taxon>Bacteria</taxon>
        <taxon>Pseudomonadati</taxon>
        <taxon>Bacteroidota</taxon>
        <taxon>Chitinophagia</taxon>
        <taxon>Chitinophagales</taxon>
        <taxon>Chitinophagaceae</taxon>
        <taxon>Chitinophaga</taxon>
    </lineage>
</organism>
<dbReference type="AlphaFoldDB" id="A0A562SSG0"/>
<dbReference type="PRINTS" id="PR00778">
    <property type="entry name" value="HTHARSR"/>
</dbReference>
<dbReference type="InterPro" id="IPR011991">
    <property type="entry name" value="ArsR-like_HTH"/>
</dbReference>
<dbReference type="Gene3D" id="1.10.10.10">
    <property type="entry name" value="Winged helix-like DNA-binding domain superfamily/Winged helix DNA-binding domain"/>
    <property type="match status" value="1"/>
</dbReference>
<protein>
    <submittedName>
        <fullName evidence="2">DNA-binding transcriptional ArsR family regulator</fullName>
    </submittedName>
</protein>
<dbReference type="GO" id="GO:0003700">
    <property type="term" value="F:DNA-binding transcription factor activity"/>
    <property type="evidence" value="ECO:0007669"/>
    <property type="project" value="InterPro"/>
</dbReference>
<gene>
    <name evidence="2" type="ORF">LX66_4544</name>
</gene>
<dbReference type="GO" id="GO:0003677">
    <property type="term" value="F:DNA binding"/>
    <property type="evidence" value="ECO:0007669"/>
    <property type="project" value="UniProtKB-KW"/>
</dbReference>
<proteinExistence type="predicted"/>
<dbReference type="InterPro" id="IPR036390">
    <property type="entry name" value="WH_DNA-bd_sf"/>
</dbReference>
<dbReference type="OrthoDB" id="9798835at2"/>
<dbReference type="Pfam" id="PF01022">
    <property type="entry name" value="HTH_5"/>
    <property type="match status" value="1"/>
</dbReference>
<evidence type="ECO:0000259" key="1">
    <source>
        <dbReference type="PROSITE" id="PS50987"/>
    </source>
</evidence>
<dbReference type="InterPro" id="IPR001845">
    <property type="entry name" value="HTH_ArsR_DNA-bd_dom"/>
</dbReference>
<name>A0A562SSG0_CHIJA</name>
<evidence type="ECO:0000313" key="3">
    <source>
        <dbReference type="Proteomes" id="UP000316778"/>
    </source>
</evidence>
<accession>A0A562SSG0</accession>
<sequence length="89" mass="9784">MDASVIAKAANAISDRHRLAILLEIVRKGTCVCADISQLTRLSQPAISHHVKILVDAGVLIYDKTGRTVQLTVNREMMKYLSAFFQGLS</sequence>
<comment type="caution">
    <text evidence="2">The sequence shown here is derived from an EMBL/GenBank/DDBJ whole genome shotgun (WGS) entry which is preliminary data.</text>
</comment>
<dbReference type="SMART" id="SM00418">
    <property type="entry name" value="HTH_ARSR"/>
    <property type="match status" value="1"/>
</dbReference>
<dbReference type="RefSeq" id="WP_145717717.1">
    <property type="nucleotide sequence ID" value="NZ_BAAAFY010000002.1"/>
</dbReference>
<dbReference type="Proteomes" id="UP000316778">
    <property type="component" value="Unassembled WGS sequence"/>
</dbReference>
<dbReference type="CDD" id="cd00090">
    <property type="entry name" value="HTH_ARSR"/>
    <property type="match status" value="1"/>
</dbReference>
<dbReference type="InterPro" id="IPR036388">
    <property type="entry name" value="WH-like_DNA-bd_sf"/>
</dbReference>
<dbReference type="SUPFAM" id="SSF46785">
    <property type="entry name" value="Winged helix' DNA-binding domain"/>
    <property type="match status" value="1"/>
</dbReference>
<keyword evidence="2" id="KW-0238">DNA-binding</keyword>